<evidence type="ECO:0000313" key="2">
    <source>
        <dbReference type="Proteomes" id="UP000484842"/>
    </source>
</evidence>
<organism evidence="1 2">
    <name type="scientific">Deinococcus terrestris</name>
    <dbReference type="NCBI Taxonomy" id="2651870"/>
    <lineage>
        <taxon>Bacteria</taxon>
        <taxon>Thermotogati</taxon>
        <taxon>Deinococcota</taxon>
        <taxon>Deinococci</taxon>
        <taxon>Deinococcales</taxon>
        <taxon>Deinococcaceae</taxon>
        <taxon>Deinococcus</taxon>
    </lineage>
</organism>
<protein>
    <submittedName>
        <fullName evidence="1">Uncharacterized protein</fullName>
    </submittedName>
</protein>
<dbReference type="EMBL" id="WBSL01000004">
    <property type="protein sequence ID" value="MPY67083.1"/>
    <property type="molecule type" value="Genomic_DNA"/>
</dbReference>
<gene>
    <name evidence="1" type="ORF">F8S09_10330</name>
</gene>
<accession>A0A7X1NWR1</accession>
<sequence length="85" mass="9315">MLPRRETTLHLLLTHPDGVRVARHTLTVDTRTYYGANVTEAAHAAGLPVRLLRRLSFTPLGEEGGVVRAETVWHVHADALPSGLV</sequence>
<dbReference type="Proteomes" id="UP000484842">
    <property type="component" value="Unassembled WGS sequence"/>
</dbReference>
<evidence type="ECO:0000313" key="1">
    <source>
        <dbReference type="EMBL" id="MPY67083.1"/>
    </source>
</evidence>
<reference evidence="1 2" key="1">
    <citation type="submission" date="2019-10" db="EMBL/GenBank/DDBJ databases">
        <title>Deinococcus sp. isolated from soil.</title>
        <authorList>
            <person name="Li Y."/>
            <person name="Wang J."/>
        </authorList>
    </citation>
    <scope>NUCLEOTIDE SEQUENCE [LARGE SCALE GENOMIC DNA]</scope>
    <source>
        <strain evidence="1 2">SDU3-2</strain>
    </source>
</reference>
<keyword evidence="2" id="KW-1185">Reference proteome</keyword>
<proteinExistence type="predicted"/>
<comment type="caution">
    <text evidence="1">The sequence shown here is derived from an EMBL/GenBank/DDBJ whole genome shotgun (WGS) entry which is preliminary data.</text>
</comment>
<name>A0A7X1NWR1_9DEIO</name>
<dbReference type="AlphaFoldDB" id="A0A7X1NWR1"/>
<dbReference type="RefSeq" id="WP_152871409.1">
    <property type="nucleotide sequence ID" value="NZ_WBSL01000004.1"/>
</dbReference>